<organism evidence="2">
    <name type="scientific">Fagus sylvatica</name>
    <name type="common">Beechnut</name>
    <dbReference type="NCBI Taxonomy" id="28930"/>
    <lineage>
        <taxon>Eukaryota</taxon>
        <taxon>Viridiplantae</taxon>
        <taxon>Streptophyta</taxon>
        <taxon>Embryophyta</taxon>
        <taxon>Tracheophyta</taxon>
        <taxon>Spermatophyta</taxon>
        <taxon>Magnoliopsida</taxon>
        <taxon>eudicotyledons</taxon>
        <taxon>Gunneridae</taxon>
        <taxon>Pentapetalae</taxon>
        <taxon>rosids</taxon>
        <taxon>fabids</taxon>
        <taxon>Fagales</taxon>
        <taxon>Fagaceae</taxon>
        <taxon>Fagus</taxon>
    </lineage>
</organism>
<evidence type="ECO:0000313" key="2">
    <source>
        <dbReference type="EMBL" id="SPC93746.1"/>
    </source>
</evidence>
<accession>A0A2N9FSQ4</accession>
<feature type="region of interest" description="Disordered" evidence="1">
    <location>
        <begin position="1"/>
        <end position="23"/>
    </location>
</feature>
<proteinExistence type="predicted"/>
<evidence type="ECO:0000256" key="1">
    <source>
        <dbReference type="SAM" id="MobiDB-lite"/>
    </source>
</evidence>
<protein>
    <submittedName>
        <fullName evidence="2">Uncharacterized protein</fullName>
    </submittedName>
</protein>
<reference evidence="2" key="1">
    <citation type="submission" date="2018-02" db="EMBL/GenBank/DDBJ databases">
        <authorList>
            <person name="Cohen D.B."/>
            <person name="Kent A.D."/>
        </authorList>
    </citation>
    <scope>NUCLEOTIDE SEQUENCE</scope>
</reference>
<name>A0A2N9FSQ4_FAGSY</name>
<gene>
    <name evidence="2" type="ORF">FSB_LOCUS21628</name>
</gene>
<feature type="compositionally biased region" description="Basic and acidic residues" evidence="1">
    <location>
        <begin position="1"/>
        <end position="13"/>
    </location>
</feature>
<sequence>MRGRGSVEAEGKGDLTGADGDNSAGVAAGVLAAEDDVLAAEDSVVTVDDGTCKGVSERGSNICEGEEFSVREEEEELVKETILPNIKPSQ</sequence>
<dbReference type="EMBL" id="OIVN01001422">
    <property type="protein sequence ID" value="SPC93746.1"/>
    <property type="molecule type" value="Genomic_DNA"/>
</dbReference>
<dbReference type="AlphaFoldDB" id="A0A2N9FSQ4"/>